<evidence type="ECO:0008006" key="4">
    <source>
        <dbReference type="Google" id="ProtNLM"/>
    </source>
</evidence>
<dbReference type="RefSeq" id="WP_149762450.1">
    <property type="nucleotide sequence ID" value="NZ_BSPE01000033.1"/>
</dbReference>
<evidence type="ECO:0000313" key="3">
    <source>
        <dbReference type="Proteomes" id="UP000323300"/>
    </source>
</evidence>
<feature type="signal peptide" evidence="1">
    <location>
        <begin position="1"/>
        <end position="27"/>
    </location>
</feature>
<proteinExistence type="predicted"/>
<protein>
    <recommendedName>
        <fullName evidence="4">DUF945 domain-containing protein</fullName>
    </recommendedName>
</protein>
<dbReference type="EMBL" id="FOSL01000017">
    <property type="protein sequence ID" value="SFK90845.1"/>
    <property type="molecule type" value="Genomic_DNA"/>
</dbReference>
<accession>A0A1I4DCL3</accession>
<reference evidence="2 3" key="1">
    <citation type="submission" date="2016-10" db="EMBL/GenBank/DDBJ databases">
        <authorList>
            <person name="Varghese N."/>
            <person name="Submissions S."/>
        </authorList>
    </citation>
    <scope>NUCLEOTIDE SEQUENCE [LARGE SCALE GENOMIC DNA]</scope>
    <source>
        <strain evidence="2 3">DSM 21822</strain>
    </source>
</reference>
<dbReference type="OrthoDB" id="7824623at2"/>
<keyword evidence="1" id="KW-0732">Signal</keyword>
<keyword evidence="3" id="KW-1185">Reference proteome</keyword>
<evidence type="ECO:0000313" key="2">
    <source>
        <dbReference type="EMBL" id="SFK90845.1"/>
    </source>
</evidence>
<organism evidence="2 3">
    <name type="scientific">Neomesorhizobium albiziae</name>
    <dbReference type="NCBI Taxonomy" id="335020"/>
    <lineage>
        <taxon>Bacteria</taxon>
        <taxon>Pseudomonadati</taxon>
        <taxon>Pseudomonadota</taxon>
        <taxon>Alphaproteobacteria</taxon>
        <taxon>Hyphomicrobiales</taxon>
        <taxon>Phyllobacteriaceae</taxon>
        <taxon>Neomesorhizobium</taxon>
    </lineage>
</organism>
<name>A0A1I4DCL3_9HYPH</name>
<dbReference type="Proteomes" id="UP000323300">
    <property type="component" value="Unassembled WGS sequence"/>
</dbReference>
<sequence>MTIHPPLLKKLALSVVLVVLPLSAAQALEANAVADRLKALLAGQGMDVSWTKVTETGPRIVLEGASLKLANEPATSLIGDVTLDEISEVNGGYRIGKVTLPTYALAQSGLNIDISGAQLTGLSLPPEGSTDPLASIMLYETAELGTVSVRRADKQLFSMNDLHVQITAPKDGAPLAFSGAAEKFSADLMSAVEDTEARKVVEALGYNTVNGTFEMAGTWQPVDGRMGLTQYDITIENAGRLGLTFDLAGYTPDFIKAMQEMQKKMAQQPAGADNSAQGLAMLGLMQQLTFNAATIRFDDDSLTGKVLEYVARQQGAKPEDIATQTKAVVPFLMAQLNNADLTKNVSEAVNAYLDDPKSIEIAAAPASPVPFALLAAGAMTAPQELPKTLGVTVTANQVAE</sequence>
<gene>
    <name evidence="2" type="ORF">SAMN04488498_1172</name>
</gene>
<feature type="chain" id="PRO_5009302632" description="DUF945 domain-containing protein" evidence="1">
    <location>
        <begin position="28"/>
        <end position="400"/>
    </location>
</feature>
<evidence type="ECO:0000256" key="1">
    <source>
        <dbReference type="SAM" id="SignalP"/>
    </source>
</evidence>
<dbReference type="AlphaFoldDB" id="A0A1I4DCL3"/>